<keyword evidence="2 4" id="KW-0694">RNA-binding</keyword>
<sequence length="229" mass="25360">MEHLSIEDPSHQGQPVLGGGVPPQQQQQQLPPQMFTTAAQLLDLTDKKLMVALRDGRKLIGVLRSWDQFGMPLVPPPLPVFAFPHYANYEADETPLVWLRTDPDRPHNTANLVLQNTVERVFAPHPSPPRSDATAAATTPSPDHQPRGGLYADIKRGVFLVRGENVLLLGEIDLDKDDDPPPGYELGEPEVVHRLAEARKEADKGKEKARLRKLARSGFEGENMGEILL</sequence>
<keyword evidence="1 4" id="KW-0963">Cytoplasm</keyword>
<organism evidence="6 7">
    <name type="scientific">Verticillium longisporum</name>
    <name type="common">Verticillium dahliae var. longisporum</name>
    <dbReference type="NCBI Taxonomy" id="100787"/>
    <lineage>
        <taxon>Eukaryota</taxon>
        <taxon>Fungi</taxon>
        <taxon>Dikarya</taxon>
        <taxon>Ascomycota</taxon>
        <taxon>Pezizomycotina</taxon>
        <taxon>Sordariomycetes</taxon>
        <taxon>Hypocreomycetidae</taxon>
        <taxon>Glomerellales</taxon>
        <taxon>Plectosphaerellaceae</taxon>
        <taxon>Verticillium</taxon>
    </lineage>
</organism>
<evidence type="ECO:0000256" key="5">
    <source>
        <dbReference type="SAM" id="MobiDB-lite"/>
    </source>
</evidence>
<feature type="compositionally biased region" description="Low complexity" evidence="5">
    <location>
        <begin position="130"/>
        <end position="142"/>
    </location>
</feature>
<dbReference type="Gene3D" id="2.30.30.100">
    <property type="match status" value="1"/>
</dbReference>
<name>A0A0G4L8Z4_VERLO</name>
<evidence type="ECO:0000256" key="2">
    <source>
        <dbReference type="ARBA" id="ARBA00022884"/>
    </source>
</evidence>
<dbReference type="GO" id="GO:1990904">
    <property type="term" value="C:ribonucleoprotein complex"/>
    <property type="evidence" value="ECO:0007669"/>
    <property type="project" value="UniProtKB-KW"/>
</dbReference>
<keyword evidence="4" id="KW-0507">mRNA processing</keyword>
<evidence type="ECO:0000256" key="3">
    <source>
        <dbReference type="ARBA" id="ARBA00023274"/>
    </source>
</evidence>
<feature type="region of interest" description="Disordered" evidence="5">
    <location>
        <begin position="1"/>
        <end position="30"/>
    </location>
</feature>
<dbReference type="PANTHER" id="PTHR15588:SF8">
    <property type="entry name" value="U6 SNRNA-ASSOCIATED SM-LIKE PROTEIN LSM1"/>
    <property type="match status" value="1"/>
</dbReference>
<evidence type="ECO:0000256" key="4">
    <source>
        <dbReference type="RuleBase" id="RU365047"/>
    </source>
</evidence>
<dbReference type="GO" id="GO:0000932">
    <property type="term" value="C:P-body"/>
    <property type="evidence" value="ECO:0007669"/>
    <property type="project" value="UniProtKB-SubCell"/>
</dbReference>
<dbReference type="GO" id="GO:0003729">
    <property type="term" value="F:mRNA binding"/>
    <property type="evidence" value="ECO:0007669"/>
    <property type="project" value="TreeGrafter"/>
</dbReference>
<feature type="region of interest" description="Disordered" evidence="5">
    <location>
        <begin position="122"/>
        <end position="149"/>
    </location>
</feature>
<dbReference type="AlphaFoldDB" id="A0A0G4L8Z4"/>
<dbReference type="GO" id="GO:0006397">
    <property type="term" value="P:mRNA processing"/>
    <property type="evidence" value="ECO:0007669"/>
    <property type="project" value="UniProtKB-UniRule"/>
</dbReference>
<dbReference type="GO" id="GO:0000290">
    <property type="term" value="P:deadenylation-dependent decapping of nuclear-transcribed mRNA"/>
    <property type="evidence" value="ECO:0007669"/>
    <property type="project" value="TreeGrafter"/>
</dbReference>
<dbReference type="InterPro" id="IPR010920">
    <property type="entry name" value="LSM_dom_sf"/>
</dbReference>
<protein>
    <recommendedName>
        <fullName evidence="4">U6 snRNA-associated Sm-like protein LSm1</fullName>
    </recommendedName>
</protein>
<accession>A0A0G4L8Z4</accession>
<dbReference type="GO" id="GO:1990726">
    <property type="term" value="C:Lsm1-7-Pat1 complex"/>
    <property type="evidence" value="ECO:0007669"/>
    <property type="project" value="TreeGrafter"/>
</dbReference>
<comment type="function">
    <text evidence="4">Component of the cytoplasmic LSM1-LSM7 complex which is involved in mRNA degradation.</text>
</comment>
<keyword evidence="7" id="KW-1185">Reference proteome</keyword>
<proteinExistence type="inferred from homology"/>
<dbReference type="STRING" id="100787.A0A0G4L8Z4"/>
<keyword evidence="3 4" id="KW-0687">Ribonucleoprotein</keyword>
<dbReference type="InterPro" id="IPR034104">
    <property type="entry name" value="Lsm1"/>
</dbReference>
<comment type="subcellular location">
    <subcellularLocation>
        <location evidence="4">Cytoplasm</location>
    </subcellularLocation>
    <subcellularLocation>
        <location evidence="4">Cytoplasm</location>
        <location evidence="4">P-body</location>
    </subcellularLocation>
</comment>
<dbReference type="SUPFAM" id="SSF50182">
    <property type="entry name" value="Sm-like ribonucleoproteins"/>
    <property type="match status" value="1"/>
</dbReference>
<dbReference type="CDD" id="cd01728">
    <property type="entry name" value="LSm1"/>
    <property type="match status" value="1"/>
</dbReference>
<gene>
    <name evidence="4" type="primary">LSM1</name>
    <name evidence="6" type="ORF">BN1708_012329</name>
</gene>
<comment type="similarity">
    <text evidence="4">Belongs to the snRNP Sm proteins family.</text>
</comment>
<dbReference type="InterPro" id="IPR044642">
    <property type="entry name" value="PTHR15588"/>
</dbReference>
<feature type="compositionally biased region" description="Basic and acidic residues" evidence="5">
    <location>
        <begin position="1"/>
        <end position="10"/>
    </location>
</feature>
<comment type="subunit">
    <text evidence="4">Component of the heptameric LSM1-LSM7 complex that forms a seven-membered ring structure with a donut shape.</text>
</comment>
<dbReference type="PANTHER" id="PTHR15588">
    <property type="entry name" value="LSM1"/>
    <property type="match status" value="1"/>
</dbReference>
<dbReference type="EMBL" id="CVQH01009557">
    <property type="protein sequence ID" value="CRK18426.1"/>
    <property type="molecule type" value="Genomic_DNA"/>
</dbReference>
<evidence type="ECO:0000256" key="1">
    <source>
        <dbReference type="ARBA" id="ARBA00022490"/>
    </source>
</evidence>
<evidence type="ECO:0000313" key="6">
    <source>
        <dbReference type="EMBL" id="CRK18426.1"/>
    </source>
</evidence>
<evidence type="ECO:0000313" key="7">
    <source>
        <dbReference type="Proteomes" id="UP000044602"/>
    </source>
</evidence>
<dbReference type="Proteomes" id="UP000044602">
    <property type="component" value="Unassembled WGS sequence"/>
</dbReference>
<reference evidence="6 7" key="1">
    <citation type="submission" date="2015-05" db="EMBL/GenBank/DDBJ databases">
        <authorList>
            <person name="Wang D.B."/>
            <person name="Wang M."/>
        </authorList>
    </citation>
    <scope>NUCLEOTIDE SEQUENCE [LARGE SCALE GENOMIC DNA]</scope>
    <source>
        <strain evidence="6">VL1</strain>
    </source>
</reference>